<proteinExistence type="predicted"/>
<keyword evidence="1" id="KW-0479">Metal-binding</keyword>
<dbReference type="PANTHER" id="PTHR31286:SF178">
    <property type="entry name" value="DUF4283 DOMAIN-CONTAINING PROTEIN"/>
    <property type="match status" value="1"/>
</dbReference>
<feature type="compositionally biased region" description="Basic and acidic residues" evidence="2">
    <location>
        <begin position="278"/>
        <end position="294"/>
    </location>
</feature>
<organism evidence="4 5">
    <name type="scientific">Striga hermonthica</name>
    <name type="common">Purple witchweed</name>
    <name type="synonym">Buchnera hermonthica</name>
    <dbReference type="NCBI Taxonomy" id="68872"/>
    <lineage>
        <taxon>Eukaryota</taxon>
        <taxon>Viridiplantae</taxon>
        <taxon>Streptophyta</taxon>
        <taxon>Embryophyta</taxon>
        <taxon>Tracheophyta</taxon>
        <taxon>Spermatophyta</taxon>
        <taxon>Magnoliopsida</taxon>
        <taxon>eudicotyledons</taxon>
        <taxon>Gunneridae</taxon>
        <taxon>Pentapetalae</taxon>
        <taxon>asterids</taxon>
        <taxon>lamiids</taxon>
        <taxon>Lamiales</taxon>
        <taxon>Orobanchaceae</taxon>
        <taxon>Buchnereae</taxon>
        <taxon>Striga</taxon>
    </lineage>
</organism>
<dbReference type="InterPro" id="IPR001878">
    <property type="entry name" value="Znf_CCHC"/>
</dbReference>
<comment type="caution">
    <text evidence="4">The sequence shown here is derived from an EMBL/GenBank/DDBJ whole genome shotgun (WGS) entry which is preliminary data.</text>
</comment>
<dbReference type="PANTHER" id="PTHR31286">
    <property type="entry name" value="GLYCINE-RICH CELL WALL STRUCTURAL PROTEIN 1.8-LIKE"/>
    <property type="match status" value="1"/>
</dbReference>
<evidence type="ECO:0000313" key="4">
    <source>
        <dbReference type="EMBL" id="CAA0809678.1"/>
    </source>
</evidence>
<dbReference type="SUPFAM" id="SSF57756">
    <property type="entry name" value="Retrovirus zinc finger-like domains"/>
    <property type="match status" value="1"/>
</dbReference>
<dbReference type="Proteomes" id="UP001153555">
    <property type="component" value="Unassembled WGS sequence"/>
</dbReference>
<feature type="region of interest" description="Disordered" evidence="2">
    <location>
        <begin position="395"/>
        <end position="416"/>
    </location>
</feature>
<gene>
    <name evidence="4" type="ORF">SHERM_11590</name>
</gene>
<dbReference type="InterPro" id="IPR036875">
    <property type="entry name" value="Znf_CCHC_sf"/>
</dbReference>
<dbReference type="GO" id="GO:0008270">
    <property type="term" value="F:zinc ion binding"/>
    <property type="evidence" value="ECO:0007669"/>
    <property type="project" value="UniProtKB-KW"/>
</dbReference>
<evidence type="ECO:0000259" key="3">
    <source>
        <dbReference type="PROSITE" id="PS50158"/>
    </source>
</evidence>
<dbReference type="InterPro" id="IPR040256">
    <property type="entry name" value="At4g02000-like"/>
</dbReference>
<dbReference type="OrthoDB" id="1705899at2759"/>
<dbReference type="PROSITE" id="PS50158">
    <property type="entry name" value="ZF_CCHC"/>
    <property type="match status" value="1"/>
</dbReference>
<dbReference type="AlphaFoldDB" id="A0A9N7MGK4"/>
<dbReference type="Pfam" id="PF14392">
    <property type="entry name" value="zf-CCHC_4"/>
    <property type="match status" value="1"/>
</dbReference>
<keyword evidence="1" id="KW-0862">Zinc</keyword>
<reference evidence="4" key="1">
    <citation type="submission" date="2019-12" db="EMBL/GenBank/DDBJ databases">
        <authorList>
            <person name="Scholes J."/>
        </authorList>
    </citation>
    <scope>NUCLEOTIDE SEQUENCE</scope>
</reference>
<feature type="region of interest" description="Disordered" evidence="2">
    <location>
        <begin position="251"/>
        <end position="315"/>
    </location>
</feature>
<dbReference type="GO" id="GO:0003676">
    <property type="term" value="F:nucleic acid binding"/>
    <property type="evidence" value="ECO:0007669"/>
    <property type="project" value="InterPro"/>
</dbReference>
<name>A0A9N7MGK4_STRHE</name>
<sequence length="512" mass="57028">MGDELSEKLKKFRLSEKEVNGLEISEDDFEVDLRDCKLSLIGKIYGEKKANFGGLKTTLSNIWSTEAPFTVRSIGANLFQFIFQKVEDKDKILLGKSWTFDGQYIILKEWNPNNTEFLEDDEKIKLCVQIHDLPLHLLTFDIGLKIGGIIGTVLDVLVPNSTSVIGRILRVLVEFNLKDKLLRGTNIKLGADNKWVEFRYENLQSFCFYCGRIGHTDRNCANKKEDISRKMLNLGQYGEWLRASSGYMGDFKSSKPMESGGSKGQDKPNDNLVESFDVADKSKAHSPQVDRDNDLMGLESETRSPSPNGTGPLVETNHVDLIPEVHPLSGNSDIDQDNPLLLTEGSTQHLSIGKSAVAKKRKPILRKVKPTSVLMEVDAGETLATVPLKSRSLAKRRKTNSLENLRNSRGAHAGVADVPAEEEAAGKGFRELGRVGQWSLTVSAHFDPYAQIAVHCQAFCEGKPDVHFQEILWCPSQEESLWLMAVRGVLLKAKNLGWTSINCGLSNKLLVE</sequence>
<evidence type="ECO:0000256" key="2">
    <source>
        <dbReference type="SAM" id="MobiDB-lite"/>
    </source>
</evidence>
<dbReference type="InterPro" id="IPR025836">
    <property type="entry name" value="Zn_knuckle_CX2CX4HX4C"/>
</dbReference>
<keyword evidence="5" id="KW-1185">Reference proteome</keyword>
<dbReference type="Pfam" id="PF14111">
    <property type="entry name" value="DUF4283"/>
    <property type="match status" value="1"/>
</dbReference>
<dbReference type="InterPro" id="IPR025558">
    <property type="entry name" value="DUF4283"/>
</dbReference>
<accession>A0A9N7MGK4</accession>
<keyword evidence="1" id="KW-0863">Zinc-finger</keyword>
<evidence type="ECO:0000313" key="5">
    <source>
        <dbReference type="Proteomes" id="UP001153555"/>
    </source>
</evidence>
<feature type="domain" description="CCHC-type" evidence="3">
    <location>
        <begin position="207"/>
        <end position="220"/>
    </location>
</feature>
<evidence type="ECO:0000256" key="1">
    <source>
        <dbReference type="PROSITE-ProRule" id="PRU00047"/>
    </source>
</evidence>
<protein>
    <recommendedName>
        <fullName evidence="3">CCHC-type domain-containing protein</fullName>
    </recommendedName>
</protein>
<dbReference type="EMBL" id="CACSLK010004199">
    <property type="protein sequence ID" value="CAA0809678.1"/>
    <property type="molecule type" value="Genomic_DNA"/>
</dbReference>